<evidence type="ECO:0000256" key="2">
    <source>
        <dbReference type="SAM" id="SignalP"/>
    </source>
</evidence>
<keyword evidence="6" id="KW-1185">Reference proteome</keyword>
<dbReference type="SUPFAM" id="SSF52266">
    <property type="entry name" value="SGNH hydrolase"/>
    <property type="match status" value="1"/>
</dbReference>
<organism evidence="5 6">
    <name type="scientific">Nibrella saemangeumensis</name>
    <dbReference type="NCBI Taxonomy" id="1084526"/>
    <lineage>
        <taxon>Bacteria</taxon>
        <taxon>Pseudomonadati</taxon>
        <taxon>Bacteroidota</taxon>
        <taxon>Cytophagia</taxon>
        <taxon>Cytophagales</taxon>
        <taxon>Spirosomataceae</taxon>
        <taxon>Nibrella</taxon>
    </lineage>
</organism>
<dbReference type="NCBIfam" id="TIGR04183">
    <property type="entry name" value="Por_Secre_tail"/>
    <property type="match status" value="1"/>
</dbReference>
<dbReference type="Pfam" id="PF18962">
    <property type="entry name" value="Por_Secre_tail"/>
    <property type="match status" value="1"/>
</dbReference>
<feature type="domain" description="Sialate O-acetylesterase" evidence="3">
    <location>
        <begin position="129"/>
        <end position="378"/>
    </location>
</feature>
<gene>
    <name evidence="5" type="ORF">GCM10023189_52270</name>
</gene>
<evidence type="ECO:0000313" key="6">
    <source>
        <dbReference type="Proteomes" id="UP001501175"/>
    </source>
</evidence>
<feature type="chain" id="PRO_5045203475" description="Por secretion system C-terminal sorting domain-containing protein" evidence="2">
    <location>
        <begin position="23"/>
        <end position="712"/>
    </location>
</feature>
<dbReference type="InterPro" id="IPR005181">
    <property type="entry name" value="SASA"/>
</dbReference>
<dbReference type="InterPro" id="IPR036514">
    <property type="entry name" value="SGNH_hydro_sf"/>
</dbReference>
<dbReference type="InterPro" id="IPR052940">
    <property type="entry name" value="Carb_Esterase_6"/>
</dbReference>
<name>A0ABP8NIK9_9BACT</name>
<feature type="domain" description="Secretion system C-terminal sorting" evidence="4">
    <location>
        <begin position="636"/>
        <end position="710"/>
    </location>
</feature>
<keyword evidence="1" id="KW-0378">Hydrolase</keyword>
<dbReference type="Proteomes" id="UP001501175">
    <property type="component" value="Unassembled WGS sequence"/>
</dbReference>
<protein>
    <recommendedName>
        <fullName evidence="7">Por secretion system C-terminal sorting domain-containing protein</fullName>
    </recommendedName>
</protein>
<evidence type="ECO:0008006" key="7">
    <source>
        <dbReference type="Google" id="ProtNLM"/>
    </source>
</evidence>
<dbReference type="PANTHER" id="PTHR31988">
    <property type="entry name" value="ESTERASE, PUTATIVE (DUF303)-RELATED"/>
    <property type="match status" value="1"/>
</dbReference>
<reference evidence="6" key="1">
    <citation type="journal article" date="2019" name="Int. J. Syst. Evol. Microbiol.">
        <title>The Global Catalogue of Microorganisms (GCM) 10K type strain sequencing project: providing services to taxonomists for standard genome sequencing and annotation.</title>
        <authorList>
            <consortium name="The Broad Institute Genomics Platform"/>
            <consortium name="The Broad Institute Genome Sequencing Center for Infectious Disease"/>
            <person name="Wu L."/>
            <person name="Ma J."/>
        </authorList>
    </citation>
    <scope>NUCLEOTIDE SEQUENCE [LARGE SCALE GENOMIC DNA]</scope>
    <source>
        <strain evidence="6">JCM 17927</strain>
    </source>
</reference>
<dbReference type="Gene3D" id="3.40.50.1110">
    <property type="entry name" value="SGNH hydrolase"/>
    <property type="match status" value="1"/>
</dbReference>
<evidence type="ECO:0000259" key="3">
    <source>
        <dbReference type="Pfam" id="PF03629"/>
    </source>
</evidence>
<evidence type="ECO:0000259" key="4">
    <source>
        <dbReference type="Pfam" id="PF18962"/>
    </source>
</evidence>
<proteinExistence type="predicted"/>
<dbReference type="InterPro" id="IPR026444">
    <property type="entry name" value="Secre_tail"/>
</dbReference>
<dbReference type="PANTHER" id="PTHR31988:SF19">
    <property type="entry name" value="9-O-ACETYL-N-ACETYLNEURAMINIC ACID DEACETYLASE-RELATED"/>
    <property type="match status" value="1"/>
</dbReference>
<dbReference type="Pfam" id="PF03629">
    <property type="entry name" value="SASA"/>
    <property type="match status" value="1"/>
</dbReference>
<accession>A0ABP8NIK9</accession>
<evidence type="ECO:0000313" key="5">
    <source>
        <dbReference type="EMBL" id="GAA4467861.1"/>
    </source>
</evidence>
<feature type="signal peptide" evidence="2">
    <location>
        <begin position="1"/>
        <end position="22"/>
    </location>
</feature>
<sequence length="712" mass="77478">MSKGWLTFLGLFAAVASGQAQNGNTDGSVVKITYPQSRAVFQRGNDNVSNIFISGNYYQPVDSIQARVLAEVPGQGINTDWTTVQRKPQGGVYQGPLRVFGGWYRLEVRAMSRGAVIGQDVMRKVGVGEVFIITGQSNAQGFQDYGAAGAADDRVNAVAYNNVTENSLADPPAPTFTQLNASALIGPRGQSAWCWGMLGDLIAQQYNVPVLFINTAWSGTTIRNWTESANGQITKNIFAIGTPFENFPQGMPYANLVIALRYYCSLQGLRAVLWQQGETDNIPLRLGREEYRAAMQFLVNKTRADTDRYPAWILARSSFNAGETSQNIIQAQNDVINTYNNNVYPGPYTDVIQIPRPDGVHFSGDGLRQLAQAWYESMNTVFFSSSLPLLPLPSPTVTVTCNSTNNALTVSLPEFYSAYRWQSGQNSRSINVTQPGTYRAILKDAKGNTYITPTIDITGPIQPAQPTIALSRQPNEPAAAQQQVCADSALSLTGISPALNQLVWSNGVANRTVAVATPGNYTVFAQNIYGCQSAPSAPINLIVRPKLQTPTVEQVGPFSIQASFPGVAPEQQFDWRRGSNLLNQNKMVAKVTTSGTYSARTKTVFTLGTGNNLTCVSTFSNTLDVVVDEDNLGLSVYPNPSRDGNIAVETLENLQNAQIQIFTLSGQEVFSMKVPVMDERKVINVAGLTLGQYIVRVKADGFNVAKRVLILH</sequence>
<evidence type="ECO:0000256" key="1">
    <source>
        <dbReference type="ARBA" id="ARBA00022801"/>
    </source>
</evidence>
<dbReference type="EMBL" id="BAABHD010000083">
    <property type="protein sequence ID" value="GAA4467861.1"/>
    <property type="molecule type" value="Genomic_DNA"/>
</dbReference>
<comment type="caution">
    <text evidence="5">The sequence shown here is derived from an EMBL/GenBank/DDBJ whole genome shotgun (WGS) entry which is preliminary data.</text>
</comment>
<keyword evidence="2" id="KW-0732">Signal</keyword>